<keyword evidence="6 11" id="KW-0812">Transmembrane</keyword>
<dbReference type="GO" id="GO:0015628">
    <property type="term" value="P:protein secretion by the type II secretion system"/>
    <property type="evidence" value="ECO:0007669"/>
    <property type="project" value="InterPro"/>
</dbReference>
<evidence type="ECO:0000256" key="10">
    <source>
        <dbReference type="PIRNR" id="PIRNR015761"/>
    </source>
</evidence>
<protein>
    <recommendedName>
        <fullName evidence="10">Type II secretion system protein L</fullName>
        <shortName evidence="10">T2SS protein L</shortName>
    </recommendedName>
</protein>
<dbReference type="Gene3D" id="3.30.420.380">
    <property type="match status" value="1"/>
</dbReference>
<dbReference type="SUPFAM" id="SSF53067">
    <property type="entry name" value="Actin-like ATPase domain"/>
    <property type="match status" value="2"/>
</dbReference>
<feature type="domain" description="GspL cytoplasmic actin-ATPase-like" evidence="12">
    <location>
        <begin position="5"/>
        <end position="241"/>
    </location>
</feature>
<dbReference type="InterPro" id="IPR024230">
    <property type="entry name" value="GspL_cyto_dom"/>
</dbReference>
<comment type="subcellular location">
    <subcellularLocation>
        <location evidence="1">Cell inner membrane</location>
        <topology evidence="1">Single-pass membrane protein</topology>
    </subcellularLocation>
</comment>
<dbReference type="RefSeq" id="WP_016504165.1">
    <property type="nucleotide sequence ID" value="NZ_AMSD01000002.1"/>
</dbReference>
<evidence type="ECO:0000259" key="13">
    <source>
        <dbReference type="Pfam" id="PF12693"/>
    </source>
</evidence>
<evidence type="ECO:0000256" key="6">
    <source>
        <dbReference type="ARBA" id="ARBA00022692"/>
    </source>
</evidence>
<dbReference type="InterPro" id="IPR025691">
    <property type="entry name" value="GspL_pp_dom"/>
</dbReference>
<keyword evidence="7 10" id="KW-0653">Protein transport</keyword>
<evidence type="ECO:0000256" key="11">
    <source>
        <dbReference type="SAM" id="Phobius"/>
    </source>
</evidence>
<keyword evidence="9 11" id="KW-0472">Membrane</keyword>
<proteinExistence type="inferred from homology"/>
<dbReference type="Gene3D" id="3.30.1360.100">
    <property type="entry name" value="General secretion pathway protein M, EpsM"/>
    <property type="match status" value="1"/>
</dbReference>
<evidence type="ECO:0000256" key="4">
    <source>
        <dbReference type="ARBA" id="ARBA00022475"/>
    </source>
</evidence>
<evidence type="ECO:0000256" key="1">
    <source>
        <dbReference type="ARBA" id="ARBA00004377"/>
    </source>
</evidence>
<evidence type="ECO:0000256" key="5">
    <source>
        <dbReference type="ARBA" id="ARBA00022519"/>
    </source>
</evidence>
<dbReference type="GO" id="GO:0005886">
    <property type="term" value="C:plasma membrane"/>
    <property type="evidence" value="ECO:0007669"/>
    <property type="project" value="UniProtKB-SubCell"/>
</dbReference>
<dbReference type="Gene3D" id="3.30.420.370">
    <property type="match status" value="1"/>
</dbReference>
<gene>
    <name evidence="14" type="ORF">O1U_0839</name>
</gene>
<dbReference type="NCBIfam" id="TIGR01709">
    <property type="entry name" value="typeII_sec_gspL"/>
    <property type="match status" value="1"/>
</dbReference>
<evidence type="ECO:0000256" key="8">
    <source>
        <dbReference type="ARBA" id="ARBA00022989"/>
    </source>
</evidence>
<evidence type="ECO:0000313" key="15">
    <source>
        <dbReference type="Proteomes" id="UP000053688"/>
    </source>
</evidence>
<comment type="similarity">
    <text evidence="2 10">Belongs to the GSP L family.</text>
</comment>
<evidence type="ECO:0000256" key="2">
    <source>
        <dbReference type="ARBA" id="ARBA00005318"/>
    </source>
</evidence>
<dbReference type="InterPro" id="IPR043129">
    <property type="entry name" value="ATPase_NBD"/>
</dbReference>
<dbReference type="EMBL" id="AMSD01000002">
    <property type="protein sequence ID" value="EPE37534.1"/>
    <property type="molecule type" value="Genomic_DNA"/>
</dbReference>
<dbReference type="CDD" id="cd24017">
    <property type="entry name" value="ASKHA_T2SSL_N"/>
    <property type="match status" value="1"/>
</dbReference>
<sequence length="406" mass="47345">MNEFLIVLLNRNKSSPILWSIYSLTNSKNIISGEFNGWENFIELTKYSKKREVCLLVPSSNVFLSYVTLPISTSRPLKEIMSYLLEDNLAQDIEELHFSILRQNHHGGFVCAIDKKLLHNLLFEFKKLGIKITKVLPDVLALPENDGLTAIKLSGEEWIIKKGQYLGISIYSDWLQELVNSNWVKQGDNYISLKSYTELPELTFNKNQIWETSKKTVSTMELLSQGAFQTECNLLTGVFKPPLSFFSNWKVWYKVFAVIILFIAMLLTNHILQILKLNTQAESYRAESERIFFLSLPNKDKISDEKYFRDQIQNEINFFSIDKNKNINILEWIADLTKSLQEKDKIWLQNIKFDANRQEMRIKVNSKDFQSLEKLRIELSNQFNVEQGQLERSTNDIVNGLFLLKK</sequence>
<keyword evidence="8 11" id="KW-1133">Transmembrane helix</keyword>
<keyword evidence="5" id="KW-0997">Cell inner membrane</keyword>
<dbReference type="GO" id="GO:0015627">
    <property type="term" value="C:type II protein secretion system complex"/>
    <property type="evidence" value="ECO:0007669"/>
    <property type="project" value="InterPro"/>
</dbReference>
<keyword evidence="4" id="KW-1003">Cell membrane</keyword>
<evidence type="ECO:0000256" key="9">
    <source>
        <dbReference type="ARBA" id="ARBA00023136"/>
    </source>
</evidence>
<dbReference type="Pfam" id="PF05134">
    <property type="entry name" value="T2SSL"/>
    <property type="match status" value="1"/>
</dbReference>
<reference evidence="14 15" key="1">
    <citation type="journal article" date="2014" name="Environ. Microbiol.">
        <title>Genomic signatures of obligate host dependence in the luminous bacterial symbiont of a vertebrate.</title>
        <authorList>
            <person name="Hendry T.A."/>
            <person name="de Wet J.R."/>
            <person name="Dunlap P.V."/>
        </authorList>
    </citation>
    <scope>NUCLEOTIDE SEQUENCE [LARGE SCALE GENOMIC DNA]</scope>
    <source>
        <strain evidence="14 15">Akat1</strain>
    </source>
</reference>
<dbReference type="PIRSF" id="PIRSF015761">
    <property type="entry name" value="Protein_L"/>
    <property type="match status" value="1"/>
</dbReference>
<dbReference type="AlphaFoldDB" id="S3DK60"/>
<feature type="domain" description="GspL periplasmic" evidence="13">
    <location>
        <begin position="247"/>
        <end position="404"/>
    </location>
</feature>
<dbReference type="STRING" id="28176.CF66_6017"/>
<dbReference type="InterPro" id="IPR007812">
    <property type="entry name" value="T2SS_protein-GspL"/>
</dbReference>
<keyword evidence="3 10" id="KW-0813">Transport</keyword>
<organism evidence="14 15">
    <name type="scientific">Candidatus Photodesmus katoptron Akat1</name>
    <dbReference type="NCBI Taxonomy" id="1236703"/>
    <lineage>
        <taxon>Bacteria</taxon>
        <taxon>Pseudomonadati</taxon>
        <taxon>Pseudomonadota</taxon>
        <taxon>Gammaproteobacteria</taxon>
        <taxon>Vibrionales</taxon>
        <taxon>Vibrionaceae</taxon>
        <taxon>Candidatus Photodesmus</taxon>
    </lineage>
</organism>
<name>S3DK60_9GAMM</name>
<accession>S3DK60</accession>
<evidence type="ECO:0000256" key="3">
    <source>
        <dbReference type="ARBA" id="ARBA00022448"/>
    </source>
</evidence>
<evidence type="ECO:0000256" key="7">
    <source>
        <dbReference type="ARBA" id="ARBA00022927"/>
    </source>
</evidence>
<comment type="function">
    <text evidence="10">Inner membrane component of the type II secretion system required for the energy-dependent secretion of extracellular factors such as proteases and toxins from the periplasm.</text>
</comment>
<evidence type="ECO:0000259" key="12">
    <source>
        <dbReference type="Pfam" id="PF05134"/>
    </source>
</evidence>
<dbReference type="GO" id="GO:0009276">
    <property type="term" value="C:Gram-negative-bacterium-type cell wall"/>
    <property type="evidence" value="ECO:0007669"/>
    <property type="project" value="InterPro"/>
</dbReference>
<dbReference type="Pfam" id="PF12693">
    <property type="entry name" value="GspL_C"/>
    <property type="match status" value="1"/>
</dbReference>
<dbReference type="Proteomes" id="UP000053688">
    <property type="component" value="Unassembled WGS sequence"/>
</dbReference>
<evidence type="ECO:0000313" key="14">
    <source>
        <dbReference type="EMBL" id="EPE37534.1"/>
    </source>
</evidence>
<keyword evidence="15" id="KW-1185">Reference proteome</keyword>
<comment type="caution">
    <text evidence="14">The sequence shown here is derived from an EMBL/GenBank/DDBJ whole genome shotgun (WGS) entry which is preliminary data.</text>
</comment>
<dbReference type="eggNOG" id="COG3297">
    <property type="taxonomic scope" value="Bacteria"/>
</dbReference>
<feature type="transmembrane region" description="Helical" evidence="11">
    <location>
        <begin position="251"/>
        <end position="272"/>
    </location>
</feature>